<evidence type="ECO:0000313" key="2">
    <source>
        <dbReference type="Proteomes" id="UP000218965"/>
    </source>
</evidence>
<accession>A0A0U5BB90</accession>
<name>A0A0U5BB90_9MICO</name>
<dbReference type="RefSeq" id="WP_096422566.1">
    <property type="nucleotide sequence ID" value="NZ_AP017315.1"/>
</dbReference>
<dbReference type="KEGG" id="malk:MalAC0309_2169"/>
<proteinExistence type="predicted"/>
<gene>
    <name evidence="1" type="ORF">MalAC0309_2169</name>
</gene>
<evidence type="ECO:0000313" key="1">
    <source>
        <dbReference type="EMBL" id="BAU33012.1"/>
    </source>
</evidence>
<reference evidence="2" key="1">
    <citation type="submission" date="2015-12" db="EMBL/GenBank/DDBJ databases">
        <authorList>
            <person name="Shamseldin A."/>
            <person name="Moawad H."/>
            <person name="Abd El-Rahim W.M."/>
            <person name="Sadowsky M.J."/>
        </authorList>
    </citation>
    <scope>NUCLEOTIDE SEQUENCE [LARGE SCALE GENOMIC DNA]</scope>
    <source>
        <strain evidence="2">JAM AC0309</strain>
    </source>
</reference>
<reference evidence="1 2" key="2">
    <citation type="submission" date="2016-01" db="EMBL/GenBank/DDBJ databases">
        <title>Microcella alkaliphila JAM AC0309 whole genome shotgun sequence.</title>
        <authorList>
            <person name="Kurata A."/>
            <person name="Hirose Y."/>
            <person name="Kishimoto N."/>
            <person name="Kobayashi T."/>
        </authorList>
    </citation>
    <scope>NUCLEOTIDE SEQUENCE [LARGE SCALE GENOMIC DNA]</scope>
    <source>
        <strain evidence="1 2">JAM AC0309</strain>
    </source>
</reference>
<organism evidence="1 2">
    <name type="scientific">Microcella alkaliphila</name>
    <dbReference type="NCBI Taxonomy" id="279828"/>
    <lineage>
        <taxon>Bacteria</taxon>
        <taxon>Bacillati</taxon>
        <taxon>Actinomycetota</taxon>
        <taxon>Actinomycetes</taxon>
        <taxon>Micrococcales</taxon>
        <taxon>Microbacteriaceae</taxon>
        <taxon>Microcella</taxon>
    </lineage>
</organism>
<dbReference type="AlphaFoldDB" id="A0A0U5BB90"/>
<dbReference type="EMBL" id="AP017315">
    <property type="protein sequence ID" value="BAU33012.1"/>
    <property type="molecule type" value="Genomic_DNA"/>
</dbReference>
<dbReference type="Proteomes" id="UP000218965">
    <property type="component" value="Chromosome"/>
</dbReference>
<sequence length="109" mass="11760">MVAEEEHADVPRSAASLHLEAMLVPSNPGPLRRAGAALGSIAYALAGSLETVGSTHDLVITRRDTGATIHRTTAGQREEADVMLKKVQNDLGRLTLEEFIREWSLTPES</sequence>
<protein>
    <submittedName>
        <fullName evidence="1">Uncharacterized protein</fullName>
    </submittedName>
</protein>
<dbReference type="OrthoDB" id="5124616at2"/>